<organism evidence="2 3">
    <name type="scientific">Corynebacterium renale</name>
    <dbReference type="NCBI Taxonomy" id="1724"/>
    <lineage>
        <taxon>Bacteria</taxon>
        <taxon>Bacillati</taxon>
        <taxon>Actinomycetota</taxon>
        <taxon>Actinomycetes</taxon>
        <taxon>Mycobacteriales</taxon>
        <taxon>Corynebacteriaceae</taxon>
        <taxon>Corynebacterium</taxon>
    </lineage>
</organism>
<dbReference type="STRING" id="1724.GCA_001044175_02319"/>
<evidence type="ECO:0000256" key="1">
    <source>
        <dbReference type="SAM" id="Phobius"/>
    </source>
</evidence>
<comment type="caution">
    <text evidence="2">The sequence shown here is derived from an EMBL/GenBank/DDBJ whole genome shotgun (WGS) entry which is preliminary data.</text>
</comment>
<gene>
    <name evidence="2" type="ORF">ATK06_1030</name>
</gene>
<keyword evidence="1" id="KW-1133">Transmembrane helix</keyword>
<keyword evidence="3" id="KW-1185">Reference proteome</keyword>
<dbReference type="EMBL" id="PDJF01000001">
    <property type="protein sequence ID" value="PFG27948.1"/>
    <property type="molecule type" value="Genomic_DNA"/>
</dbReference>
<dbReference type="AlphaFoldDB" id="A0A2A9DML7"/>
<keyword evidence="1" id="KW-0812">Transmembrane</keyword>
<feature type="transmembrane region" description="Helical" evidence="1">
    <location>
        <begin position="55"/>
        <end position="76"/>
    </location>
</feature>
<sequence>MKDKVLLVLAIVLLLAAGGSRWDQEQRIVILLLCFGLLGYMGFSRSRADEKSHPVVQWVWGLVLLLIVGAVALWWLGPLQGWMGITFFVLAGAYLALAFVDAVLRNRG</sequence>
<dbReference type="Proteomes" id="UP000221653">
    <property type="component" value="Unassembled WGS sequence"/>
</dbReference>
<evidence type="ECO:0000313" key="3">
    <source>
        <dbReference type="Proteomes" id="UP000221653"/>
    </source>
</evidence>
<accession>A0A2A9DML7</accession>
<evidence type="ECO:0000313" key="2">
    <source>
        <dbReference type="EMBL" id="PFG27948.1"/>
    </source>
</evidence>
<keyword evidence="1" id="KW-0472">Membrane</keyword>
<feature type="transmembrane region" description="Helical" evidence="1">
    <location>
        <begin position="28"/>
        <end position="43"/>
    </location>
</feature>
<reference evidence="2 3" key="1">
    <citation type="submission" date="2017-10" db="EMBL/GenBank/DDBJ databases">
        <title>Sequencing the genomes of 1000 actinobacteria strains.</title>
        <authorList>
            <person name="Klenk H.-P."/>
        </authorList>
    </citation>
    <scope>NUCLEOTIDE SEQUENCE [LARGE SCALE GENOMIC DNA]</scope>
    <source>
        <strain evidence="2 3">DSM 20688</strain>
    </source>
</reference>
<proteinExistence type="predicted"/>
<name>A0A2A9DML7_9CORY</name>
<feature type="transmembrane region" description="Helical" evidence="1">
    <location>
        <begin position="82"/>
        <end position="104"/>
    </location>
</feature>
<protein>
    <submittedName>
        <fullName evidence="2">Uncharacterized protein</fullName>
    </submittedName>
</protein>
<dbReference type="RefSeq" id="WP_098388941.1">
    <property type="nucleotide sequence ID" value="NZ_LDYE01000008.1"/>
</dbReference>